<dbReference type="GO" id="GO:0006355">
    <property type="term" value="P:regulation of DNA-templated transcription"/>
    <property type="evidence" value="ECO:0007669"/>
    <property type="project" value="InterPro"/>
</dbReference>
<dbReference type="AlphaFoldDB" id="A0A443IJN7"/>
<name>A0A443IJN7_9RHOB</name>
<dbReference type="Pfam" id="PF05066">
    <property type="entry name" value="HARE-HTH"/>
    <property type="match status" value="1"/>
</dbReference>
<evidence type="ECO:0000256" key="1">
    <source>
        <dbReference type="ARBA" id="ARBA00023163"/>
    </source>
</evidence>
<gene>
    <name evidence="3" type="ORF">D2T33_20745</name>
</gene>
<protein>
    <recommendedName>
        <fullName evidence="2">HTH HARE-type domain-containing protein</fullName>
    </recommendedName>
</protein>
<dbReference type="EMBL" id="SAUW01000046">
    <property type="protein sequence ID" value="RWR04736.1"/>
    <property type="molecule type" value="Genomic_DNA"/>
</dbReference>
<dbReference type="PROSITE" id="PS51913">
    <property type="entry name" value="HTH_HARE"/>
    <property type="match status" value="1"/>
</dbReference>
<dbReference type="InterPro" id="IPR007759">
    <property type="entry name" value="Asxl_HARE-HTH"/>
</dbReference>
<keyword evidence="4" id="KW-1185">Reference proteome</keyword>
<comment type="caution">
    <text evidence="3">The sequence shown here is derived from an EMBL/GenBank/DDBJ whole genome shotgun (WGS) entry which is preliminary data.</text>
</comment>
<reference evidence="3 4" key="2">
    <citation type="submission" date="2019-01" db="EMBL/GenBank/DDBJ databases">
        <authorList>
            <person name="Li Y."/>
        </authorList>
    </citation>
    <scope>NUCLEOTIDE SEQUENCE [LARGE SCALE GENOMIC DNA]</scope>
    <source>
        <strain evidence="3 4">2D-5</strain>
    </source>
</reference>
<evidence type="ECO:0000313" key="3">
    <source>
        <dbReference type="EMBL" id="RWR04736.1"/>
    </source>
</evidence>
<evidence type="ECO:0000259" key="2">
    <source>
        <dbReference type="PROSITE" id="PS51913"/>
    </source>
</evidence>
<accession>A0A443IJN7</accession>
<sequence>MCLAFTQAACHFGHRLASHAAIACTSCDLSSGDACHTVKIRPQDLASAHPLRHPVTGGIVDSYLDIARTVLRARRRPMGARSILAAAYKAKILPAHLYGKTQQKTLQARLSEDILHDREASIFYRTEPGQFALKEFLCDPDFPAKWKAEFPARRRTRDLRRPDSLAIRTTVAASLENTAISMSEFSERLEGSDALTVMHPKEMEKRGYSAIWTFSVVRRDDQVLAYRIGRYRDDRDTFANRRSIGFLGALAADDVSLFSTDSLGVHDCAVAVLTQDLDLSLATFEHPEEQVLKIECVTALADRQGHLDLVIVLLWDSPEWFEPTTRRLSLNDPGWLRPSTPPNDMDDFEPWSARILKWLAAKDRPEFVHG</sequence>
<proteinExistence type="predicted"/>
<reference evidence="3 4" key="1">
    <citation type="submission" date="2019-01" db="EMBL/GenBank/DDBJ databases">
        <title>Sinorhodobacter populi sp. nov. isolated from the symptomatic bark tissue of Populus euramericana canker.</title>
        <authorList>
            <person name="Xu G."/>
        </authorList>
    </citation>
    <scope>NUCLEOTIDE SEQUENCE [LARGE SCALE GENOMIC DNA]</scope>
    <source>
        <strain evidence="3 4">2D-5</strain>
    </source>
</reference>
<organism evidence="3 4">
    <name type="scientific">Paenirhodobacter populi</name>
    <dbReference type="NCBI Taxonomy" id="2306993"/>
    <lineage>
        <taxon>Bacteria</taxon>
        <taxon>Pseudomonadati</taxon>
        <taxon>Pseudomonadota</taxon>
        <taxon>Alphaproteobacteria</taxon>
        <taxon>Rhodobacterales</taxon>
        <taxon>Rhodobacter group</taxon>
        <taxon>Paenirhodobacter</taxon>
    </lineage>
</organism>
<keyword evidence="1" id="KW-0804">Transcription</keyword>
<feature type="domain" description="HTH HARE-type" evidence="2">
    <location>
        <begin position="61"/>
        <end position="136"/>
    </location>
</feature>
<dbReference type="Proteomes" id="UP000285710">
    <property type="component" value="Unassembled WGS sequence"/>
</dbReference>
<evidence type="ECO:0000313" key="4">
    <source>
        <dbReference type="Proteomes" id="UP000285710"/>
    </source>
</evidence>